<protein>
    <submittedName>
        <fullName evidence="2">Uncharacterized protein</fullName>
    </submittedName>
</protein>
<sequence length="52" mass="6119">MFIPGHLNESCPYTRFFLVQKCQEFKNYQVYPPSARDLSSLIAPYRCFLEGI</sequence>
<dbReference type="WBParaSite" id="HCON_00019110-00001">
    <property type="protein sequence ID" value="HCON_00019110-00001"/>
    <property type="gene ID" value="HCON_00019110"/>
</dbReference>
<evidence type="ECO:0000313" key="1">
    <source>
        <dbReference type="Proteomes" id="UP000025227"/>
    </source>
</evidence>
<accession>A0A7I4XXV5</accession>
<keyword evidence="1" id="KW-1185">Reference proteome</keyword>
<organism evidence="1 2">
    <name type="scientific">Haemonchus contortus</name>
    <name type="common">Barber pole worm</name>
    <dbReference type="NCBI Taxonomy" id="6289"/>
    <lineage>
        <taxon>Eukaryota</taxon>
        <taxon>Metazoa</taxon>
        <taxon>Ecdysozoa</taxon>
        <taxon>Nematoda</taxon>
        <taxon>Chromadorea</taxon>
        <taxon>Rhabditida</taxon>
        <taxon>Rhabditina</taxon>
        <taxon>Rhabditomorpha</taxon>
        <taxon>Strongyloidea</taxon>
        <taxon>Trichostrongylidae</taxon>
        <taxon>Haemonchus</taxon>
    </lineage>
</organism>
<dbReference type="AlphaFoldDB" id="A0A7I4XXV5"/>
<dbReference type="Proteomes" id="UP000025227">
    <property type="component" value="Unplaced"/>
</dbReference>
<proteinExistence type="predicted"/>
<reference evidence="2" key="1">
    <citation type="submission" date="2020-12" db="UniProtKB">
        <authorList>
            <consortium name="WormBaseParasite"/>
        </authorList>
    </citation>
    <scope>IDENTIFICATION</scope>
    <source>
        <strain evidence="2">MHco3</strain>
    </source>
</reference>
<evidence type="ECO:0000313" key="2">
    <source>
        <dbReference type="WBParaSite" id="HCON_00019110-00001"/>
    </source>
</evidence>
<name>A0A7I4XXV5_HAECO</name>